<evidence type="ECO:0000256" key="1">
    <source>
        <dbReference type="ARBA" id="ARBA00010203"/>
    </source>
</evidence>
<accession>A0A6C0ASK5</accession>
<dbReference type="GO" id="GO:0005737">
    <property type="term" value="C:cytoplasm"/>
    <property type="evidence" value="ECO:0007669"/>
    <property type="project" value="TreeGrafter"/>
</dbReference>
<keyword evidence="5" id="KW-0949">S-adenosyl-L-methionine</keyword>
<evidence type="ECO:0000256" key="10">
    <source>
        <dbReference type="ARBA" id="ARBA00022833"/>
    </source>
</evidence>
<dbReference type="InterPro" id="IPR013087">
    <property type="entry name" value="Znf_C2H2_type"/>
</dbReference>
<dbReference type="PROSITE" id="PS00093">
    <property type="entry name" value="N4_MTASE"/>
    <property type="match status" value="1"/>
</dbReference>
<dbReference type="EMBL" id="MN740803">
    <property type="protein sequence ID" value="QHS82556.1"/>
    <property type="molecule type" value="Genomic_DNA"/>
</dbReference>
<dbReference type="PROSITE" id="PS50157">
    <property type="entry name" value="ZINC_FINGER_C2H2_2"/>
    <property type="match status" value="1"/>
</dbReference>
<comment type="catalytic activity">
    <reaction evidence="12">
        <text>a 2'-deoxycytidine in DNA + S-adenosyl-L-methionine = an N(4)-methyl-2'-deoxycytidine in DNA + S-adenosyl-L-homocysteine + H(+)</text>
        <dbReference type="Rhea" id="RHEA:16857"/>
        <dbReference type="Rhea" id="RHEA-COMP:11369"/>
        <dbReference type="Rhea" id="RHEA-COMP:13674"/>
        <dbReference type="ChEBI" id="CHEBI:15378"/>
        <dbReference type="ChEBI" id="CHEBI:57856"/>
        <dbReference type="ChEBI" id="CHEBI:59789"/>
        <dbReference type="ChEBI" id="CHEBI:85452"/>
        <dbReference type="ChEBI" id="CHEBI:137933"/>
        <dbReference type="EC" id="2.1.1.113"/>
    </reaction>
</comment>
<dbReference type="GO" id="GO:0032259">
    <property type="term" value="P:methylation"/>
    <property type="evidence" value="ECO:0007669"/>
    <property type="project" value="UniProtKB-KW"/>
</dbReference>
<dbReference type="PRINTS" id="PR00508">
    <property type="entry name" value="S21N4MTFRASE"/>
</dbReference>
<keyword evidence="9" id="KW-0863">Zinc-finger</keyword>
<keyword evidence="4" id="KW-0808">Transferase</keyword>
<dbReference type="GO" id="GO:0008170">
    <property type="term" value="F:N-methyltransferase activity"/>
    <property type="evidence" value="ECO:0007669"/>
    <property type="project" value="InterPro"/>
</dbReference>
<dbReference type="Gene3D" id="3.40.50.150">
    <property type="entry name" value="Vaccinia Virus protein VP39"/>
    <property type="match status" value="1"/>
</dbReference>
<protein>
    <recommendedName>
        <fullName evidence="2">site-specific DNA-methyltransferase (cytosine-N(4)-specific)</fullName>
        <ecNumber evidence="2">2.1.1.113</ecNumber>
    </recommendedName>
</protein>
<dbReference type="GO" id="GO:0009307">
    <property type="term" value="P:DNA restriction-modification system"/>
    <property type="evidence" value="ECO:0007669"/>
    <property type="project" value="UniProtKB-KW"/>
</dbReference>
<dbReference type="Pfam" id="PF01555">
    <property type="entry name" value="N6_N4_Mtase"/>
    <property type="match status" value="1"/>
</dbReference>
<dbReference type="InterPro" id="IPR029063">
    <property type="entry name" value="SAM-dependent_MTases_sf"/>
</dbReference>
<comment type="similarity">
    <text evidence="1">Belongs to the N(4)/N(6)-methyltransferase family. N(4) subfamily.</text>
</comment>
<evidence type="ECO:0000256" key="8">
    <source>
        <dbReference type="ARBA" id="ARBA00022747"/>
    </source>
</evidence>
<proteinExistence type="inferred from homology"/>
<reference evidence="14" key="1">
    <citation type="journal article" date="2020" name="Nature">
        <title>Giant virus diversity and host interactions through global metagenomics.</title>
        <authorList>
            <person name="Schulz F."/>
            <person name="Roux S."/>
            <person name="Paez-Espino D."/>
            <person name="Jungbluth S."/>
            <person name="Walsh D.A."/>
            <person name="Denef V.J."/>
            <person name="McMahon K.D."/>
            <person name="Konstantinidis K.T."/>
            <person name="Eloe-Fadrosh E.A."/>
            <person name="Kyrpides N.C."/>
            <person name="Woyke T."/>
        </authorList>
    </citation>
    <scope>NUCLEOTIDE SEQUENCE</scope>
    <source>
        <strain evidence="14">GVMAG-S-1101171-111</strain>
    </source>
</reference>
<evidence type="ECO:0000256" key="7">
    <source>
        <dbReference type="ARBA" id="ARBA00022737"/>
    </source>
</evidence>
<keyword evidence="11" id="KW-0238">DNA-binding</keyword>
<dbReference type="PANTHER" id="PTHR13370">
    <property type="entry name" value="RNA METHYLASE-RELATED"/>
    <property type="match status" value="1"/>
</dbReference>
<evidence type="ECO:0000313" key="14">
    <source>
        <dbReference type="EMBL" id="QHS82556.1"/>
    </source>
</evidence>
<dbReference type="EC" id="2.1.1.113" evidence="2"/>
<dbReference type="SUPFAM" id="SSF53335">
    <property type="entry name" value="S-adenosyl-L-methionine-dependent methyltransferases"/>
    <property type="match status" value="1"/>
</dbReference>
<evidence type="ECO:0000256" key="6">
    <source>
        <dbReference type="ARBA" id="ARBA00022723"/>
    </source>
</evidence>
<evidence type="ECO:0000256" key="11">
    <source>
        <dbReference type="ARBA" id="ARBA00023125"/>
    </source>
</evidence>
<dbReference type="PANTHER" id="PTHR13370:SF3">
    <property type="entry name" value="TRNA (GUANINE(10)-N2)-METHYLTRANSFERASE HOMOLOG"/>
    <property type="match status" value="1"/>
</dbReference>
<evidence type="ECO:0000256" key="12">
    <source>
        <dbReference type="ARBA" id="ARBA00049120"/>
    </source>
</evidence>
<dbReference type="InterPro" id="IPR017985">
    <property type="entry name" value="MeTrfase_CN4_CS"/>
</dbReference>
<dbReference type="InterPro" id="IPR002941">
    <property type="entry name" value="DNA_methylase_N4/N6"/>
</dbReference>
<evidence type="ECO:0000256" key="5">
    <source>
        <dbReference type="ARBA" id="ARBA00022691"/>
    </source>
</evidence>
<dbReference type="GO" id="GO:0015667">
    <property type="term" value="F:site-specific DNA-methyltransferase (cytosine-N4-specific) activity"/>
    <property type="evidence" value="ECO:0007669"/>
    <property type="project" value="UniProtKB-EC"/>
</dbReference>
<keyword evidence="3" id="KW-0489">Methyltransferase</keyword>
<evidence type="ECO:0000256" key="2">
    <source>
        <dbReference type="ARBA" id="ARBA00012185"/>
    </source>
</evidence>
<evidence type="ECO:0000259" key="13">
    <source>
        <dbReference type="PROSITE" id="PS50157"/>
    </source>
</evidence>
<keyword evidence="8" id="KW-0680">Restriction system</keyword>
<organism evidence="14">
    <name type="scientific">viral metagenome</name>
    <dbReference type="NCBI Taxonomy" id="1070528"/>
    <lineage>
        <taxon>unclassified sequences</taxon>
        <taxon>metagenomes</taxon>
        <taxon>organismal metagenomes</taxon>
    </lineage>
</organism>
<dbReference type="AlphaFoldDB" id="A0A6C0ASK5"/>
<dbReference type="GO" id="GO:0009007">
    <property type="term" value="F:site-specific DNA-methyltransferase (adenine-specific) activity"/>
    <property type="evidence" value="ECO:0007669"/>
    <property type="project" value="TreeGrafter"/>
</dbReference>
<feature type="domain" description="C2H2-type" evidence="13">
    <location>
        <begin position="4"/>
        <end position="22"/>
    </location>
</feature>
<dbReference type="InterPro" id="IPR001091">
    <property type="entry name" value="RM_Methyltransferase"/>
</dbReference>
<evidence type="ECO:0000256" key="9">
    <source>
        <dbReference type="ARBA" id="ARBA00022771"/>
    </source>
</evidence>
<keyword evidence="7" id="KW-0677">Repeat</keyword>
<evidence type="ECO:0000256" key="4">
    <source>
        <dbReference type="ARBA" id="ARBA00022679"/>
    </source>
</evidence>
<sequence length="412" mass="47999">MVKYSCEQCGKEFTQKGHYTKHINKKNPCVNEVKIKEIIEKVVTEKMNKITYNLNDNETKAKIDNTIVKFDDNKGKIESSTTYKITTPDYTIVNSCCIKGLTDMKNENKKVHLTITSPPYYNIKDYVTYTDYKEYLNTLKNVFSLIYEITEDGRMCCVNLSNILIQRENRNSESSRIPLAFHFVPLMEEIGWKFIEDIIWVKPEGAAKNRNGGFFQHRQPVAYKPNIINEYIFIFQKPSPFLIDKIVRGYDAITSVNSKVDDGYERTNVWKINPETKSKHPAPYPELLVDNLIKYYSFCGDMVLDPFVGSGTTIISAFKLNRKSIGFEIHKDYINIFENRIKTVTKQCTKQTSISINKDEYINLNEEQIKKKINKFNKKHLYQLVNNDSKYKCYSKDKLVDLIYGLNFMNAA</sequence>
<keyword evidence="6" id="KW-0479">Metal-binding</keyword>
<dbReference type="GO" id="GO:0008270">
    <property type="term" value="F:zinc ion binding"/>
    <property type="evidence" value="ECO:0007669"/>
    <property type="project" value="UniProtKB-KW"/>
</dbReference>
<name>A0A6C0ASK5_9ZZZZ</name>
<dbReference type="GO" id="GO:0003677">
    <property type="term" value="F:DNA binding"/>
    <property type="evidence" value="ECO:0007669"/>
    <property type="project" value="UniProtKB-KW"/>
</dbReference>
<keyword evidence="10" id="KW-0862">Zinc</keyword>
<dbReference type="Gene3D" id="3.30.160.60">
    <property type="entry name" value="Classic Zinc Finger"/>
    <property type="match status" value="1"/>
</dbReference>
<dbReference type="FunFam" id="3.30.160.60:FF:000100">
    <property type="entry name" value="Zinc finger 45-like"/>
    <property type="match status" value="1"/>
</dbReference>
<evidence type="ECO:0000256" key="3">
    <source>
        <dbReference type="ARBA" id="ARBA00022603"/>
    </source>
</evidence>